<evidence type="ECO:0000256" key="2">
    <source>
        <dbReference type="ARBA" id="ARBA00022737"/>
    </source>
</evidence>
<evidence type="ECO:0000256" key="1">
    <source>
        <dbReference type="ARBA" id="ARBA00022729"/>
    </source>
</evidence>
<dbReference type="Pfam" id="PF00084">
    <property type="entry name" value="Sushi"/>
    <property type="match status" value="4"/>
</dbReference>
<dbReference type="SUPFAM" id="SSF48726">
    <property type="entry name" value="Immunoglobulin"/>
    <property type="match status" value="1"/>
</dbReference>
<dbReference type="SUPFAM" id="SSF57535">
    <property type="entry name" value="Complement control module/SCR domain"/>
    <property type="match status" value="5"/>
</dbReference>
<dbReference type="InterPro" id="IPR035976">
    <property type="entry name" value="Sushi/SCR/CCP_sf"/>
</dbReference>
<gene>
    <name evidence="7" type="ORF">AVEN_86331_1</name>
</gene>
<name>A0A4Y2GDF8_ARAVE</name>
<dbReference type="Gene3D" id="2.10.70.10">
    <property type="entry name" value="Complement Module, domain 1"/>
    <property type="match status" value="4"/>
</dbReference>
<keyword evidence="4" id="KW-0768">Sushi</keyword>
<dbReference type="Proteomes" id="UP000499080">
    <property type="component" value="Unassembled WGS sequence"/>
</dbReference>
<evidence type="ECO:0000256" key="3">
    <source>
        <dbReference type="ARBA" id="ARBA00023157"/>
    </source>
</evidence>
<feature type="non-terminal residue" evidence="7">
    <location>
        <position position="1"/>
    </location>
</feature>
<evidence type="ECO:0000256" key="5">
    <source>
        <dbReference type="SAM" id="MobiDB-lite"/>
    </source>
</evidence>
<dbReference type="InterPro" id="IPR051277">
    <property type="entry name" value="SEZ6_CSMD_C4BPB_Regulators"/>
</dbReference>
<comment type="caution">
    <text evidence="4">Lacks conserved residue(s) required for the propagation of feature annotation.</text>
</comment>
<dbReference type="InterPro" id="IPR000436">
    <property type="entry name" value="Sushi_SCR_CCP_dom"/>
</dbReference>
<evidence type="ECO:0000313" key="7">
    <source>
        <dbReference type="EMBL" id="GBM50638.1"/>
    </source>
</evidence>
<keyword evidence="1" id="KW-0732">Signal</keyword>
<sequence length="551" mass="60945">SSCSLKKLFDVIPENVVPVVEGVTSETLPLNFSLHLICKNNTTLNGSDTAHCGANGTWEVSKVQCPPSVKCSKFDDRELIIHYDKEQAVNSTALFLCKDDHKILDGPTTVTCLSNGQWSGAPPICKTGTPYRNEARLSLEKTEKSNIRTNTHANRSPSTTRKPLILTTQSRPSEPDAVLDLNKDLDPTPYPSCACTYRSPDDNLVAFVGTEELSNGSKVKNNDKIKFHCRHFGYSRLIGVSEIKCENCRSWHSSEFPECVLPRAGDTILQFEGDHIILPGGIIGVAEGRHLSIRCFSVGIEDFPKWDTNINKQLMFSSYMDQNGHYISALNISNAASEHSGQYLCNTKGYRPFTFDIQVISPPSAKCSKFDDRDYIIHYDKEQAVNSTAIFFCKDDHKKLDGPNIVTCLLNGQWSSVPPICKISSCPLDQLFDVVPANVVPVMEGVASDTLPYNFTLRLICEDNMMLSGSDVAKCGQDGKWQVSSIQCISGCVLPRIENSELIIEPDKSFYRFGESVVLSCSTGYVLNSDAVRLMCLGTSWSENVPACRKE</sequence>
<dbReference type="AlphaFoldDB" id="A0A4Y2GDF8"/>
<feature type="domain" description="Sushi" evidence="6">
    <location>
        <begin position="63"/>
        <end position="127"/>
    </location>
</feature>
<dbReference type="EMBL" id="BGPR01001306">
    <property type="protein sequence ID" value="GBM50638.1"/>
    <property type="molecule type" value="Genomic_DNA"/>
</dbReference>
<organism evidence="7 8">
    <name type="scientific">Araneus ventricosus</name>
    <name type="common">Orbweaver spider</name>
    <name type="synonym">Epeira ventricosa</name>
    <dbReference type="NCBI Taxonomy" id="182803"/>
    <lineage>
        <taxon>Eukaryota</taxon>
        <taxon>Metazoa</taxon>
        <taxon>Ecdysozoa</taxon>
        <taxon>Arthropoda</taxon>
        <taxon>Chelicerata</taxon>
        <taxon>Arachnida</taxon>
        <taxon>Araneae</taxon>
        <taxon>Araneomorphae</taxon>
        <taxon>Entelegynae</taxon>
        <taxon>Araneoidea</taxon>
        <taxon>Araneidae</taxon>
        <taxon>Araneus</taxon>
    </lineage>
</organism>
<feature type="compositionally biased region" description="Polar residues" evidence="5">
    <location>
        <begin position="147"/>
        <end position="172"/>
    </location>
</feature>
<keyword evidence="8" id="KW-1185">Reference proteome</keyword>
<protein>
    <recommendedName>
        <fullName evidence="6">Sushi domain-containing protein</fullName>
    </recommendedName>
</protein>
<reference evidence="7 8" key="1">
    <citation type="journal article" date="2019" name="Sci. Rep.">
        <title>Orb-weaving spider Araneus ventricosus genome elucidates the spidroin gene catalogue.</title>
        <authorList>
            <person name="Kono N."/>
            <person name="Nakamura H."/>
            <person name="Ohtoshi R."/>
            <person name="Moran D.A.P."/>
            <person name="Shinohara A."/>
            <person name="Yoshida Y."/>
            <person name="Fujiwara M."/>
            <person name="Mori M."/>
            <person name="Tomita M."/>
            <person name="Arakawa K."/>
        </authorList>
    </citation>
    <scope>NUCLEOTIDE SEQUENCE [LARGE SCALE GENOMIC DNA]</scope>
</reference>
<dbReference type="InterPro" id="IPR036179">
    <property type="entry name" value="Ig-like_dom_sf"/>
</dbReference>
<feature type="disulfide bond" evidence="4">
    <location>
        <begin position="521"/>
        <end position="548"/>
    </location>
</feature>
<dbReference type="OrthoDB" id="6425538at2759"/>
<proteinExistence type="predicted"/>
<keyword evidence="2" id="KW-0677">Repeat</keyword>
<evidence type="ECO:0000313" key="8">
    <source>
        <dbReference type="Proteomes" id="UP000499080"/>
    </source>
</evidence>
<keyword evidence="3 4" id="KW-1015">Disulfide bond</keyword>
<feature type="domain" description="Sushi" evidence="6">
    <location>
        <begin position="490"/>
        <end position="550"/>
    </location>
</feature>
<dbReference type="PANTHER" id="PTHR45656">
    <property type="entry name" value="PROTEIN CBR-CLEC-78"/>
    <property type="match status" value="1"/>
</dbReference>
<evidence type="ECO:0000256" key="4">
    <source>
        <dbReference type="PROSITE-ProRule" id="PRU00302"/>
    </source>
</evidence>
<feature type="domain" description="Sushi" evidence="6">
    <location>
        <begin position="365"/>
        <end position="423"/>
    </location>
</feature>
<dbReference type="PROSITE" id="PS50923">
    <property type="entry name" value="SUSHI"/>
    <property type="match status" value="3"/>
</dbReference>
<comment type="caution">
    <text evidence="7">The sequence shown here is derived from an EMBL/GenBank/DDBJ whole genome shotgun (WGS) entry which is preliminary data.</text>
</comment>
<accession>A0A4Y2GDF8</accession>
<dbReference type="CDD" id="cd00033">
    <property type="entry name" value="CCP"/>
    <property type="match status" value="4"/>
</dbReference>
<feature type="region of interest" description="Disordered" evidence="5">
    <location>
        <begin position="143"/>
        <end position="184"/>
    </location>
</feature>
<dbReference type="PANTHER" id="PTHR45656:SF4">
    <property type="entry name" value="PROTEIN CBR-CLEC-78"/>
    <property type="match status" value="1"/>
</dbReference>
<evidence type="ECO:0000259" key="6">
    <source>
        <dbReference type="PROSITE" id="PS50923"/>
    </source>
</evidence>
<dbReference type="SMART" id="SM00032">
    <property type="entry name" value="CCP"/>
    <property type="match status" value="6"/>
</dbReference>